<gene>
    <name evidence="1" type="ORF">HINF_LOCUS56576</name>
</gene>
<keyword evidence="2" id="KW-1185">Reference proteome</keyword>
<dbReference type="Proteomes" id="UP001642409">
    <property type="component" value="Unassembled WGS sequence"/>
</dbReference>
<protein>
    <submittedName>
        <fullName evidence="1">Hypothetical_protein</fullName>
    </submittedName>
</protein>
<reference evidence="1 2" key="1">
    <citation type="submission" date="2024-07" db="EMBL/GenBank/DDBJ databases">
        <authorList>
            <person name="Akdeniz Z."/>
        </authorList>
    </citation>
    <scope>NUCLEOTIDE SEQUENCE [LARGE SCALE GENOMIC DNA]</scope>
</reference>
<evidence type="ECO:0000313" key="2">
    <source>
        <dbReference type="Proteomes" id="UP001642409"/>
    </source>
</evidence>
<sequence>MFQNKLFNERNFRFWSRPETLFTISTHSTQFTKGINEIDLARPQKYLTFVILKWIKDKQGKLATKTQNIIEYTLQMNEPLTIHNYLSGLTVTETENRLISLVFVSYDLLLKTLTEFSIVKTMHAHSYRCIFNNYDTKHKRLLTTLFCSRTSGSASFLTRVYLREQKKFQSRFLFIVDKEKLYYFNKQSVKYYKPETRLYFITFHGQHHLEGEGRLCKKQNILPRKCMTQVQRNVVDKFVFELMPKTQFKW</sequence>
<comment type="caution">
    <text evidence="1">The sequence shown here is derived from an EMBL/GenBank/DDBJ whole genome shotgun (WGS) entry which is preliminary data.</text>
</comment>
<name>A0ABP1L250_9EUKA</name>
<organism evidence="1 2">
    <name type="scientific">Hexamita inflata</name>
    <dbReference type="NCBI Taxonomy" id="28002"/>
    <lineage>
        <taxon>Eukaryota</taxon>
        <taxon>Metamonada</taxon>
        <taxon>Diplomonadida</taxon>
        <taxon>Hexamitidae</taxon>
        <taxon>Hexamitinae</taxon>
        <taxon>Hexamita</taxon>
    </lineage>
</organism>
<evidence type="ECO:0000313" key="1">
    <source>
        <dbReference type="EMBL" id="CAL6074254.1"/>
    </source>
</evidence>
<accession>A0ABP1L250</accession>
<dbReference type="EMBL" id="CAXDID020000306">
    <property type="protein sequence ID" value="CAL6074254.1"/>
    <property type="molecule type" value="Genomic_DNA"/>
</dbReference>
<proteinExistence type="predicted"/>